<keyword evidence="5" id="KW-0732">Signal</keyword>
<evidence type="ECO:0000313" key="7">
    <source>
        <dbReference type="EMBL" id="EDV24217.1"/>
    </source>
</evidence>
<dbReference type="PANTHER" id="PTHR35169">
    <property type="entry name" value="FE2OG DIOXYGENASE DOMAIN-CONTAINING PROTEIN"/>
    <property type="match status" value="1"/>
</dbReference>
<keyword evidence="8" id="KW-1185">Reference proteome</keyword>
<dbReference type="GO" id="GO:0016705">
    <property type="term" value="F:oxidoreductase activity, acting on paired donors, with incorporation or reduction of molecular oxygen"/>
    <property type="evidence" value="ECO:0007669"/>
    <property type="project" value="InterPro"/>
</dbReference>
<reference evidence="7 8" key="1">
    <citation type="journal article" date="2008" name="Nature">
        <title>The Trichoplax genome and the nature of placozoans.</title>
        <authorList>
            <person name="Srivastava M."/>
            <person name="Begovic E."/>
            <person name="Chapman J."/>
            <person name="Putnam N.H."/>
            <person name="Hellsten U."/>
            <person name="Kawashima T."/>
            <person name="Kuo A."/>
            <person name="Mitros T."/>
            <person name="Salamov A."/>
            <person name="Carpenter M.L."/>
            <person name="Signorovitch A.Y."/>
            <person name="Moreno M.A."/>
            <person name="Kamm K."/>
            <person name="Grimwood J."/>
            <person name="Schmutz J."/>
            <person name="Shapiro H."/>
            <person name="Grigoriev I.V."/>
            <person name="Buss L.W."/>
            <person name="Schierwater B."/>
            <person name="Dellaporta S.L."/>
            <person name="Rokhsar D.S."/>
        </authorList>
    </citation>
    <scope>NUCLEOTIDE SEQUENCE [LARGE SCALE GENOMIC DNA]</scope>
    <source>
        <strain evidence="7 8">Grell-BS-1999</strain>
    </source>
</reference>
<feature type="region of interest" description="Disordered" evidence="4">
    <location>
        <begin position="521"/>
        <end position="580"/>
    </location>
</feature>
<dbReference type="Proteomes" id="UP000009022">
    <property type="component" value="Unassembled WGS sequence"/>
</dbReference>
<dbReference type="InterPro" id="IPR006620">
    <property type="entry name" value="Pro_4_hyd_alph"/>
</dbReference>
<accession>B3RZJ9</accession>
<dbReference type="HOGENOM" id="CLU_028072_0_0_1"/>
<dbReference type="PANTHER" id="PTHR35169:SF1">
    <property type="entry name" value="PROLYL 4-HYDROXYLASE ALPHA SUBUNIT FE(2+) 2OG DIOXYGENASE DOMAIN-CONTAINING PROTEIN"/>
    <property type="match status" value="1"/>
</dbReference>
<evidence type="ECO:0000313" key="8">
    <source>
        <dbReference type="Proteomes" id="UP000009022"/>
    </source>
</evidence>
<feature type="domain" description="Prolyl 4-hydroxylase alpha subunit" evidence="6">
    <location>
        <begin position="303"/>
        <end position="475"/>
    </location>
</feature>
<dbReference type="OrthoDB" id="200726at2759"/>
<dbReference type="GO" id="GO:0005506">
    <property type="term" value="F:iron ion binding"/>
    <property type="evidence" value="ECO:0007669"/>
    <property type="project" value="InterPro"/>
</dbReference>
<protein>
    <recommendedName>
        <fullName evidence="6">Prolyl 4-hydroxylase alpha subunit domain-containing protein</fullName>
    </recommendedName>
</protein>
<evidence type="ECO:0000256" key="5">
    <source>
        <dbReference type="SAM" id="SignalP"/>
    </source>
</evidence>
<evidence type="ECO:0000256" key="1">
    <source>
        <dbReference type="ARBA" id="ARBA00001961"/>
    </source>
</evidence>
<dbReference type="InParanoid" id="B3RZJ9"/>
<dbReference type="CTD" id="6754594"/>
<dbReference type="KEGG" id="tad:TRIADDRAFT_64015"/>
<feature type="compositionally biased region" description="Acidic residues" evidence="4">
    <location>
        <begin position="558"/>
        <end position="580"/>
    </location>
</feature>
<sequence>MRYHKSVSLVAIVLVFALWQDSVVGKKYDHQKKKSHSKEKPHTKYSAAGNFDFDAHLTKTFRTLSDEKISVYDDFLRPSDIYLLRLYVVSLGQWEHTLKDPNDGIKAETVDKDHITWKTRINFAKLEKTSVGQRLLAGVNHFLNASESKYHFYEAAFKLVRRGDIPLISTDASPEEKDITMVIQLVSKWKKNDYGDILFYDQDEEVAAAIHPRLARCIIFDASIPYIHKPPSIDYKFGQMFLTIKLTKSEEKVKEFHDQWKLKYSKRNAARNADFVTAHKSKEAPKLDISKYQTKKVETPDGKKIFVFDGLFKNEELEELRQSIKNARFYYDDSVDSGTDNVQWIAGFNIDSYTKSYFWQIQKQVAAYVSGKDQWYPYDVACNMIRSADHTQIHTDCADVADEWTFLLYLNPGWKSSYGGETAYTTNNSDISEFVTEVRPRYGRVVIFQGTIPHSARPPAHDFKGIRYSFAVKMANTEHQARVNRFMEDFRLYKGLIDGTLQSAKEAIRMRGRTRYEKSLINRLTTDEMEPELEQAQGNEEEEEGPPPGYKGERGPEGEGEEGYEGQEGEGEGMEQDREEMDPTRIYTHAYEFEENEGASKYVMKEFDTIVSNIKSADGKGEKLREPLKNFVDRLASMHVKTSDKIIRNL</sequence>
<comment type="cofactor">
    <cofactor evidence="1">
        <name>L-ascorbate</name>
        <dbReference type="ChEBI" id="CHEBI:38290"/>
    </cofactor>
</comment>
<dbReference type="RefSeq" id="XP_002113743.1">
    <property type="nucleotide sequence ID" value="XM_002113707.1"/>
</dbReference>
<dbReference type="OMA" id="WIAGFNI"/>
<dbReference type="GO" id="GO:0031418">
    <property type="term" value="F:L-ascorbic acid binding"/>
    <property type="evidence" value="ECO:0007669"/>
    <property type="project" value="InterPro"/>
</dbReference>
<evidence type="ECO:0000259" key="6">
    <source>
        <dbReference type="SMART" id="SM00702"/>
    </source>
</evidence>
<feature type="chain" id="PRO_5002797128" description="Prolyl 4-hydroxylase alpha subunit domain-containing protein" evidence="5">
    <location>
        <begin position="26"/>
        <end position="650"/>
    </location>
</feature>
<name>B3RZJ9_TRIAD</name>
<feature type="signal peptide" evidence="5">
    <location>
        <begin position="1"/>
        <end position="25"/>
    </location>
</feature>
<feature type="compositionally biased region" description="Acidic residues" evidence="4">
    <location>
        <begin position="527"/>
        <end position="545"/>
    </location>
</feature>
<dbReference type="AlphaFoldDB" id="B3RZJ9"/>
<organism evidence="7 8">
    <name type="scientific">Trichoplax adhaerens</name>
    <name type="common">Trichoplax reptans</name>
    <dbReference type="NCBI Taxonomy" id="10228"/>
    <lineage>
        <taxon>Eukaryota</taxon>
        <taxon>Metazoa</taxon>
        <taxon>Placozoa</taxon>
        <taxon>Uniplacotomia</taxon>
        <taxon>Trichoplacea</taxon>
        <taxon>Trichoplacidae</taxon>
        <taxon>Trichoplax</taxon>
    </lineage>
</organism>
<dbReference type="GO" id="GO:0051213">
    <property type="term" value="F:dioxygenase activity"/>
    <property type="evidence" value="ECO:0007669"/>
    <property type="project" value="UniProtKB-KW"/>
</dbReference>
<dbReference type="Gene3D" id="2.60.120.620">
    <property type="entry name" value="q2cbj1_9rhob like domain"/>
    <property type="match status" value="2"/>
</dbReference>
<gene>
    <name evidence="7" type="ORF">TRIADDRAFT_64015</name>
</gene>
<dbReference type="Pfam" id="PF13640">
    <property type="entry name" value="2OG-FeII_Oxy_3"/>
    <property type="match status" value="1"/>
</dbReference>
<proteinExistence type="predicted"/>
<dbReference type="eggNOG" id="ENOG502R6SH">
    <property type="taxonomic scope" value="Eukaryota"/>
</dbReference>
<dbReference type="InterPro" id="IPR044862">
    <property type="entry name" value="Pro_4_hyd_alph_FE2OG_OXY"/>
</dbReference>
<evidence type="ECO:0000256" key="4">
    <source>
        <dbReference type="SAM" id="MobiDB-lite"/>
    </source>
</evidence>
<keyword evidence="2" id="KW-0223">Dioxygenase</keyword>
<evidence type="ECO:0000256" key="2">
    <source>
        <dbReference type="ARBA" id="ARBA00022964"/>
    </source>
</evidence>
<evidence type="ECO:0000256" key="3">
    <source>
        <dbReference type="ARBA" id="ARBA00023002"/>
    </source>
</evidence>
<dbReference type="GeneID" id="6754594"/>
<keyword evidence="3" id="KW-0560">Oxidoreductase</keyword>
<dbReference type="PhylomeDB" id="B3RZJ9"/>
<dbReference type="SMART" id="SM00702">
    <property type="entry name" value="P4Hc"/>
    <property type="match status" value="1"/>
</dbReference>
<dbReference type="EMBL" id="DS985246">
    <property type="protein sequence ID" value="EDV24217.1"/>
    <property type="molecule type" value="Genomic_DNA"/>
</dbReference>